<dbReference type="GO" id="GO:0003886">
    <property type="term" value="F:DNA (cytosine-5-)-methyltransferase activity"/>
    <property type="evidence" value="ECO:0007669"/>
    <property type="project" value="UniProtKB-EC"/>
</dbReference>
<evidence type="ECO:0000256" key="1">
    <source>
        <dbReference type="ARBA" id="ARBA00022603"/>
    </source>
</evidence>
<dbReference type="Gene3D" id="3.90.120.10">
    <property type="entry name" value="DNA Methylase, subunit A, domain 2"/>
    <property type="match status" value="1"/>
</dbReference>
<evidence type="ECO:0000256" key="3">
    <source>
        <dbReference type="ARBA" id="ARBA00022691"/>
    </source>
</evidence>
<dbReference type="GO" id="GO:0032259">
    <property type="term" value="P:methylation"/>
    <property type="evidence" value="ECO:0007669"/>
    <property type="project" value="UniProtKB-KW"/>
</dbReference>
<accession>A0A378SKZ9</accession>
<evidence type="ECO:0000256" key="4">
    <source>
        <dbReference type="ARBA" id="ARBA00022747"/>
    </source>
</evidence>
<evidence type="ECO:0000256" key="5">
    <source>
        <dbReference type="PROSITE-ProRule" id="PRU01016"/>
    </source>
</evidence>
<proteinExistence type="inferred from homology"/>
<reference evidence="8 9" key="1">
    <citation type="submission" date="2018-06" db="EMBL/GenBank/DDBJ databases">
        <authorList>
            <consortium name="Pathogen Informatics"/>
            <person name="Doyle S."/>
        </authorList>
    </citation>
    <scope>NUCLEOTIDE SEQUENCE [LARGE SCALE GENOMIC DNA]</scope>
    <source>
        <strain evidence="8 9">NCTC10742</strain>
    </source>
</reference>
<dbReference type="Proteomes" id="UP000254291">
    <property type="component" value="Unassembled WGS sequence"/>
</dbReference>
<sequence>MKMRIVDLFAGCGGLSHGFVRTGKYEVVLGTDIDAQALQTFAHNHAKEGNYPVLIPGDITALAPLEFTERLEPLGLDSKGSLDVLVGGPPCEGFSQNRSNGVRLPDGSVLHMRNPLDSRDPRNTLFRYYLNLVDMLRPRGVVIENVPQMVTSHGGKTIAEIARRLDGMGYNVQWAVLNAADYGVPQARRRAFVVAVQKDLRPYDWPEPTHVRLTSSCSSLAPYVTVRDAITDLPPATRREVGRRDVKHYRPTVAGYALAMRSDIATPMNHVARIPSERVLNRIRAMKPGMIASDLPDHLKTKSAYYNSYGRLSWDAPAKTITKSCNYLGSGCFGHPVEDRGITMREAARLQSFDDDFDFISKSEPHVAKMIGSAVPPLLSRHIAESLAKSLES</sequence>
<dbReference type="RefSeq" id="WP_115327015.1">
    <property type="nucleotide sequence ID" value="NZ_JACKST010000124.1"/>
</dbReference>
<dbReference type="PRINTS" id="PR00105">
    <property type="entry name" value="C5METTRFRASE"/>
</dbReference>
<dbReference type="REBASE" id="405055">
    <property type="entry name" value="M.Mgi10742ORF1790P"/>
</dbReference>
<dbReference type="PANTHER" id="PTHR10629:SF52">
    <property type="entry name" value="DNA (CYTOSINE-5)-METHYLTRANSFERASE 1"/>
    <property type="match status" value="1"/>
</dbReference>
<evidence type="ECO:0000256" key="7">
    <source>
        <dbReference type="RuleBase" id="RU000417"/>
    </source>
</evidence>
<dbReference type="InterPro" id="IPR001525">
    <property type="entry name" value="C5_MeTfrase"/>
</dbReference>
<evidence type="ECO:0000313" key="9">
    <source>
        <dbReference type="Proteomes" id="UP000254291"/>
    </source>
</evidence>
<dbReference type="EC" id="2.1.1.37" evidence="7"/>
<protein>
    <recommendedName>
        <fullName evidence="7">Cytosine-specific methyltransferase</fullName>
        <ecNumber evidence="7">2.1.1.37</ecNumber>
    </recommendedName>
</protein>
<dbReference type="Gene3D" id="3.40.50.150">
    <property type="entry name" value="Vaccinia Virus protein VP39"/>
    <property type="match status" value="1"/>
</dbReference>
<dbReference type="InterPro" id="IPR029063">
    <property type="entry name" value="SAM-dependent_MTases_sf"/>
</dbReference>
<dbReference type="PROSITE" id="PS51679">
    <property type="entry name" value="SAM_MT_C5"/>
    <property type="match status" value="1"/>
</dbReference>
<keyword evidence="4" id="KW-0680">Restriction system</keyword>
<gene>
    <name evidence="8" type="primary">haeIIIM</name>
    <name evidence="8" type="ORF">NCTC10742_01790</name>
</gene>
<comment type="similarity">
    <text evidence="5 6">Belongs to the class I-like SAM-binding methyltransferase superfamily. C5-methyltransferase family.</text>
</comment>
<dbReference type="AlphaFoldDB" id="A0A378SKZ9"/>
<evidence type="ECO:0000256" key="2">
    <source>
        <dbReference type="ARBA" id="ARBA00022679"/>
    </source>
</evidence>
<keyword evidence="1 5" id="KW-0489">Methyltransferase</keyword>
<dbReference type="NCBIfam" id="TIGR00675">
    <property type="entry name" value="dcm"/>
    <property type="match status" value="1"/>
</dbReference>
<dbReference type="GO" id="GO:0044027">
    <property type="term" value="P:negative regulation of gene expression via chromosomal CpG island methylation"/>
    <property type="evidence" value="ECO:0007669"/>
    <property type="project" value="TreeGrafter"/>
</dbReference>
<comment type="catalytic activity">
    <reaction evidence="7">
        <text>a 2'-deoxycytidine in DNA + S-adenosyl-L-methionine = a 5-methyl-2'-deoxycytidine in DNA + S-adenosyl-L-homocysteine + H(+)</text>
        <dbReference type="Rhea" id="RHEA:13681"/>
        <dbReference type="Rhea" id="RHEA-COMP:11369"/>
        <dbReference type="Rhea" id="RHEA-COMP:11370"/>
        <dbReference type="ChEBI" id="CHEBI:15378"/>
        <dbReference type="ChEBI" id="CHEBI:57856"/>
        <dbReference type="ChEBI" id="CHEBI:59789"/>
        <dbReference type="ChEBI" id="CHEBI:85452"/>
        <dbReference type="ChEBI" id="CHEBI:85454"/>
        <dbReference type="EC" id="2.1.1.37"/>
    </reaction>
</comment>
<keyword evidence="3 5" id="KW-0949">S-adenosyl-L-methionine</keyword>
<dbReference type="InterPro" id="IPR018117">
    <property type="entry name" value="C5_DNA_meth_AS"/>
</dbReference>
<dbReference type="InterPro" id="IPR050390">
    <property type="entry name" value="C5-Methyltransferase"/>
</dbReference>
<keyword evidence="2 5" id="KW-0808">Transferase</keyword>
<name>A0A378SKZ9_9MYCO</name>
<evidence type="ECO:0000313" key="8">
    <source>
        <dbReference type="EMBL" id="STZ42576.1"/>
    </source>
</evidence>
<dbReference type="GO" id="GO:0009307">
    <property type="term" value="P:DNA restriction-modification system"/>
    <property type="evidence" value="ECO:0007669"/>
    <property type="project" value="UniProtKB-KW"/>
</dbReference>
<dbReference type="SUPFAM" id="SSF53335">
    <property type="entry name" value="S-adenosyl-L-methionine-dependent methyltransferases"/>
    <property type="match status" value="1"/>
</dbReference>
<dbReference type="GO" id="GO:0003677">
    <property type="term" value="F:DNA binding"/>
    <property type="evidence" value="ECO:0007669"/>
    <property type="project" value="TreeGrafter"/>
</dbReference>
<dbReference type="Pfam" id="PF00145">
    <property type="entry name" value="DNA_methylase"/>
    <property type="match status" value="1"/>
</dbReference>
<dbReference type="PROSITE" id="PS00094">
    <property type="entry name" value="C5_MTASE_1"/>
    <property type="match status" value="1"/>
</dbReference>
<feature type="active site" evidence="5">
    <location>
        <position position="91"/>
    </location>
</feature>
<organism evidence="8 9">
    <name type="scientific">Mycolicibacterium gilvum</name>
    <dbReference type="NCBI Taxonomy" id="1804"/>
    <lineage>
        <taxon>Bacteria</taxon>
        <taxon>Bacillati</taxon>
        <taxon>Actinomycetota</taxon>
        <taxon>Actinomycetes</taxon>
        <taxon>Mycobacteriales</taxon>
        <taxon>Mycobacteriaceae</taxon>
        <taxon>Mycolicibacterium</taxon>
    </lineage>
</organism>
<dbReference type="EMBL" id="UGQM01000001">
    <property type="protein sequence ID" value="STZ42576.1"/>
    <property type="molecule type" value="Genomic_DNA"/>
</dbReference>
<evidence type="ECO:0000256" key="6">
    <source>
        <dbReference type="RuleBase" id="RU000416"/>
    </source>
</evidence>
<dbReference type="PANTHER" id="PTHR10629">
    <property type="entry name" value="CYTOSINE-SPECIFIC METHYLTRANSFERASE"/>
    <property type="match status" value="1"/>
</dbReference>